<feature type="domain" description="UspA" evidence="2">
    <location>
        <begin position="1"/>
        <end position="137"/>
    </location>
</feature>
<accession>A0ABT3Z3M8</accession>
<reference evidence="3" key="1">
    <citation type="submission" date="2022-10" db="EMBL/GenBank/DDBJ databases">
        <title>Hoeflea sp. G2-23, isolated from marine algae.</title>
        <authorList>
            <person name="Kristyanto S."/>
            <person name="Kim J.M."/>
            <person name="Jeon C.O."/>
        </authorList>
    </citation>
    <scope>NUCLEOTIDE SEQUENCE</scope>
    <source>
        <strain evidence="3">G2-23</strain>
    </source>
</reference>
<dbReference type="Proteomes" id="UP001073227">
    <property type="component" value="Unassembled WGS sequence"/>
</dbReference>
<gene>
    <name evidence="3" type="ORF">OEG84_01215</name>
</gene>
<dbReference type="InterPro" id="IPR006016">
    <property type="entry name" value="UspA"/>
</dbReference>
<dbReference type="RefSeq" id="WP_267652046.1">
    <property type="nucleotide sequence ID" value="NZ_JAOVZR010000001.1"/>
</dbReference>
<evidence type="ECO:0000313" key="4">
    <source>
        <dbReference type="Proteomes" id="UP001073227"/>
    </source>
</evidence>
<sequence>MYSKIMVPVDLTHAVQLEKALTTAADLAKIYNSSVTIVGVVGAEPGPVSHNPKEFAAKLDAFASDQSVKHGVTFAALAMTSHDPAVDLDIRLKQAAEELGADLVVMASHVPGFLDHFFSSKAGYLASHVNISVFIVR</sequence>
<organism evidence="3 4">
    <name type="scientific">Hoeflea algicola</name>
    <dbReference type="NCBI Taxonomy" id="2983763"/>
    <lineage>
        <taxon>Bacteria</taxon>
        <taxon>Pseudomonadati</taxon>
        <taxon>Pseudomonadota</taxon>
        <taxon>Alphaproteobacteria</taxon>
        <taxon>Hyphomicrobiales</taxon>
        <taxon>Rhizobiaceae</taxon>
        <taxon>Hoeflea</taxon>
    </lineage>
</organism>
<dbReference type="Pfam" id="PF00582">
    <property type="entry name" value="Usp"/>
    <property type="match status" value="1"/>
</dbReference>
<dbReference type="InterPro" id="IPR006015">
    <property type="entry name" value="Universal_stress_UspA"/>
</dbReference>
<dbReference type="EMBL" id="JAOVZR010000001">
    <property type="protein sequence ID" value="MCY0146370.1"/>
    <property type="molecule type" value="Genomic_DNA"/>
</dbReference>
<dbReference type="InterPro" id="IPR014729">
    <property type="entry name" value="Rossmann-like_a/b/a_fold"/>
</dbReference>
<evidence type="ECO:0000313" key="3">
    <source>
        <dbReference type="EMBL" id="MCY0146370.1"/>
    </source>
</evidence>
<proteinExistence type="inferred from homology"/>
<dbReference type="CDD" id="cd00293">
    <property type="entry name" value="USP-like"/>
    <property type="match status" value="1"/>
</dbReference>
<comment type="caution">
    <text evidence="3">The sequence shown here is derived from an EMBL/GenBank/DDBJ whole genome shotgun (WGS) entry which is preliminary data.</text>
</comment>
<name>A0ABT3Z3M8_9HYPH</name>
<keyword evidence="4" id="KW-1185">Reference proteome</keyword>
<evidence type="ECO:0000259" key="2">
    <source>
        <dbReference type="Pfam" id="PF00582"/>
    </source>
</evidence>
<dbReference type="Gene3D" id="3.40.50.620">
    <property type="entry name" value="HUPs"/>
    <property type="match status" value="1"/>
</dbReference>
<protein>
    <submittedName>
        <fullName evidence="3">Universal stress protein</fullName>
    </submittedName>
</protein>
<dbReference type="PRINTS" id="PR01438">
    <property type="entry name" value="UNVRSLSTRESS"/>
</dbReference>
<evidence type="ECO:0000256" key="1">
    <source>
        <dbReference type="ARBA" id="ARBA00008791"/>
    </source>
</evidence>
<comment type="similarity">
    <text evidence="1">Belongs to the universal stress protein A family.</text>
</comment>
<dbReference type="SUPFAM" id="SSF52402">
    <property type="entry name" value="Adenine nucleotide alpha hydrolases-like"/>
    <property type="match status" value="1"/>
</dbReference>